<organism evidence="2 3">
    <name type="scientific">Amanita muscaria (strain Koide BX008)</name>
    <dbReference type="NCBI Taxonomy" id="946122"/>
    <lineage>
        <taxon>Eukaryota</taxon>
        <taxon>Fungi</taxon>
        <taxon>Dikarya</taxon>
        <taxon>Basidiomycota</taxon>
        <taxon>Agaricomycotina</taxon>
        <taxon>Agaricomycetes</taxon>
        <taxon>Agaricomycetidae</taxon>
        <taxon>Agaricales</taxon>
        <taxon>Pluteineae</taxon>
        <taxon>Amanitaceae</taxon>
        <taxon>Amanita</taxon>
    </lineage>
</organism>
<dbReference type="PANTHER" id="PTHR23272">
    <property type="entry name" value="BED FINGER-RELATED"/>
    <property type="match status" value="1"/>
</dbReference>
<keyword evidence="3" id="KW-1185">Reference proteome</keyword>
<name>A0A0C2WEK3_AMAMK</name>
<evidence type="ECO:0000313" key="2">
    <source>
        <dbReference type="EMBL" id="KIL54483.1"/>
    </source>
</evidence>
<dbReference type="SUPFAM" id="SSF53098">
    <property type="entry name" value="Ribonuclease H-like"/>
    <property type="match status" value="1"/>
</dbReference>
<dbReference type="PANTHER" id="PTHR23272:SF184">
    <property type="entry name" value="OS03G0311250 PROTEIN"/>
    <property type="match status" value="1"/>
</dbReference>
<gene>
    <name evidence="2" type="ORF">M378DRAFT_92464</name>
</gene>
<dbReference type="OrthoDB" id="3270175at2759"/>
<dbReference type="HOGENOM" id="CLU_009123_4_1_1"/>
<dbReference type="STRING" id="946122.A0A0C2WEK3"/>
<evidence type="ECO:0000313" key="3">
    <source>
        <dbReference type="Proteomes" id="UP000054549"/>
    </source>
</evidence>
<accession>A0A0C2WEK3</accession>
<dbReference type="GO" id="GO:0046983">
    <property type="term" value="F:protein dimerization activity"/>
    <property type="evidence" value="ECO:0007669"/>
    <property type="project" value="InterPro"/>
</dbReference>
<dbReference type="EMBL" id="KN818731">
    <property type="protein sequence ID" value="KIL54483.1"/>
    <property type="molecule type" value="Genomic_DNA"/>
</dbReference>
<sequence length="230" mass="26021">MSLDPEYAPVSDAIKKGLAKINKWHQVVETTNMYFICLALDPCVKFEYCRNQWDSGMFSKGERAFQSVFDIYAGRYRVHKPSGTKSSMVQAPMPQGREGYGMSFLQKVIQAKPSASQPVLNPRQELVDYLAAPLEDITTTDIVRWWGYRQVQYPILSRMARDYLAIQGSSVASERAFSSGGLTTTLLHNKLSPEHVEALQMVKNGYKNGWINAANDAKHHEPYNWAAHKV</sequence>
<protein>
    <recommendedName>
        <fullName evidence="1">HAT C-terminal dimerisation domain-containing protein</fullName>
    </recommendedName>
</protein>
<feature type="domain" description="HAT C-terminal dimerisation" evidence="1">
    <location>
        <begin position="125"/>
        <end position="204"/>
    </location>
</feature>
<dbReference type="InterPro" id="IPR012337">
    <property type="entry name" value="RNaseH-like_sf"/>
</dbReference>
<dbReference type="InParanoid" id="A0A0C2WEK3"/>
<dbReference type="Proteomes" id="UP000054549">
    <property type="component" value="Unassembled WGS sequence"/>
</dbReference>
<proteinExistence type="predicted"/>
<dbReference type="InterPro" id="IPR008906">
    <property type="entry name" value="HATC_C_dom"/>
</dbReference>
<reference evidence="2 3" key="1">
    <citation type="submission" date="2014-04" db="EMBL/GenBank/DDBJ databases">
        <title>Evolutionary Origins and Diversification of the Mycorrhizal Mutualists.</title>
        <authorList>
            <consortium name="DOE Joint Genome Institute"/>
            <consortium name="Mycorrhizal Genomics Consortium"/>
            <person name="Kohler A."/>
            <person name="Kuo A."/>
            <person name="Nagy L.G."/>
            <person name="Floudas D."/>
            <person name="Copeland A."/>
            <person name="Barry K.W."/>
            <person name="Cichocki N."/>
            <person name="Veneault-Fourrey C."/>
            <person name="LaButti K."/>
            <person name="Lindquist E.A."/>
            <person name="Lipzen A."/>
            <person name="Lundell T."/>
            <person name="Morin E."/>
            <person name="Murat C."/>
            <person name="Riley R."/>
            <person name="Ohm R."/>
            <person name="Sun H."/>
            <person name="Tunlid A."/>
            <person name="Henrissat B."/>
            <person name="Grigoriev I.V."/>
            <person name="Hibbett D.S."/>
            <person name="Martin F."/>
        </authorList>
    </citation>
    <scope>NUCLEOTIDE SEQUENCE [LARGE SCALE GENOMIC DNA]</scope>
    <source>
        <strain evidence="2 3">Koide BX008</strain>
    </source>
</reference>
<dbReference type="AlphaFoldDB" id="A0A0C2WEK3"/>
<dbReference type="Pfam" id="PF05699">
    <property type="entry name" value="Dimer_Tnp_hAT"/>
    <property type="match status" value="1"/>
</dbReference>
<evidence type="ECO:0000259" key="1">
    <source>
        <dbReference type="Pfam" id="PF05699"/>
    </source>
</evidence>